<evidence type="ECO:0000313" key="7">
    <source>
        <dbReference type="EMBL" id="EPX77230.1"/>
    </source>
</evidence>
<keyword evidence="3 4" id="KW-0520">NAD</keyword>
<dbReference type="InterPro" id="IPR026255">
    <property type="entry name" value="NADP_transhyd_a"/>
</dbReference>
<feature type="domain" description="Alanine dehydrogenase/pyridine nucleotide transhydrogenase N-terminal" evidence="6">
    <location>
        <begin position="4"/>
        <end position="137"/>
    </location>
</feature>
<dbReference type="InterPro" id="IPR007886">
    <property type="entry name" value="AlaDH/PNT_N"/>
</dbReference>
<dbReference type="FunFam" id="3.40.50.720:FF:000049">
    <property type="entry name" value="Alanine dehydrogenase"/>
    <property type="match status" value="1"/>
</dbReference>
<protein>
    <recommendedName>
        <fullName evidence="4">NAD(P) transhydrogenase subunit alpha</fullName>
        <ecNumber evidence="4">7.1.1.1</ecNumber>
    </recommendedName>
</protein>
<keyword evidence="2 7" id="KW-0560">Oxidoreductase</keyword>
<dbReference type="PIRSF" id="PIRSF000203">
    <property type="entry name" value="NADP_transhydrogenase_alpha"/>
    <property type="match status" value="1"/>
</dbReference>
<dbReference type="PANTHER" id="PTHR42795">
    <property type="entry name" value="ALANINE DEHYDROGENASE"/>
    <property type="match status" value="1"/>
</dbReference>
<evidence type="ECO:0000313" key="8">
    <source>
        <dbReference type="Proteomes" id="UP000015351"/>
    </source>
</evidence>
<dbReference type="SUPFAM" id="SSF52283">
    <property type="entry name" value="Formate/glycerate dehydrogenase catalytic domain-like"/>
    <property type="match status" value="2"/>
</dbReference>
<dbReference type="InterPro" id="IPR008143">
    <property type="entry name" value="Ala_DH/PNT_CS2"/>
</dbReference>
<dbReference type="SUPFAM" id="SSF51735">
    <property type="entry name" value="NAD(P)-binding Rossmann-fold domains"/>
    <property type="match status" value="2"/>
</dbReference>
<dbReference type="Proteomes" id="UP000015351">
    <property type="component" value="Unassembled WGS sequence"/>
</dbReference>
<dbReference type="PROSITE" id="PS00837">
    <property type="entry name" value="ALADH_PNT_2"/>
    <property type="match status" value="1"/>
</dbReference>
<dbReference type="GO" id="GO:0000166">
    <property type="term" value="F:nucleotide binding"/>
    <property type="evidence" value="ECO:0007669"/>
    <property type="project" value="UniProtKB-KW"/>
</dbReference>
<proteinExistence type="inferred from homology"/>
<comment type="similarity">
    <text evidence="1 4">Belongs to the AlaDH/PNT family.</text>
</comment>
<evidence type="ECO:0000256" key="1">
    <source>
        <dbReference type="ARBA" id="ARBA00005689"/>
    </source>
</evidence>
<dbReference type="PATRIC" id="fig|1123360.3.peg.2925"/>
<evidence type="ECO:0000256" key="2">
    <source>
        <dbReference type="ARBA" id="ARBA00023002"/>
    </source>
</evidence>
<dbReference type="eggNOG" id="COG0686">
    <property type="taxonomic scope" value="Bacteria"/>
</dbReference>
<keyword evidence="4" id="KW-1278">Translocase</keyword>
<accession>S9RGL7</accession>
<dbReference type="STRING" id="1123360.thalar_02952"/>
<keyword evidence="4" id="KW-0547">Nucleotide-binding</keyword>
<comment type="catalytic activity">
    <reaction evidence="4">
        <text>NAD(+) + NADPH + H(+)(in) = NADH + NADP(+) + H(+)(out)</text>
        <dbReference type="Rhea" id="RHEA:47992"/>
        <dbReference type="ChEBI" id="CHEBI:15378"/>
        <dbReference type="ChEBI" id="CHEBI:57540"/>
        <dbReference type="ChEBI" id="CHEBI:57783"/>
        <dbReference type="ChEBI" id="CHEBI:57945"/>
        <dbReference type="ChEBI" id="CHEBI:58349"/>
        <dbReference type="EC" id="7.1.1.1"/>
    </reaction>
</comment>
<comment type="caution">
    <text evidence="7">The sequence shown here is derived from an EMBL/GenBank/DDBJ whole genome shotgun (WGS) entry which is preliminary data.</text>
</comment>
<dbReference type="SMART" id="SM01002">
    <property type="entry name" value="AlaDh_PNT_C"/>
    <property type="match status" value="1"/>
</dbReference>
<organism evidence="7 8">
    <name type="scientific">Litoreibacter arenae DSM 19593</name>
    <dbReference type="NCBI Taxonomy" id="1123360"/>
    <lineage>
        <taxon>Bacteria</taxon>
        <taxon>Pseudomonadati</taxon>
        <taxon>Pseudomonadota</taxon>
        <taxon>Alphaproteobacteria</taxon>
        <taxon>Rhodobacterales</taxon>
        <taxon>Roseobacteraceae</taxon>
        <taxon>Litoreibacter</taxon>
    </lineage>
</organism>
<keyword evidence="8" id="KW-1185">Reference proteome</keyword>
<dbReference type="RefSeq" id="WP_021102301.1">
    <property type="nucleotide sequence ID" value="NZ_KE557314.1"/>
</dbReference>
<comment type="function">
    <text evidence="4">The transhydrogenation between NADH and NADP is coupled to respiration and ATP hydrolysis and functions as a proton pump across the membrane.</text>
</comment>
<name>S9RGL7_9RHOB</name>
<dbReference type="GO" id="GO:0000286">
    <property type="term" value="F:alanine dehydrogenase activity"/>
    <property type="evidence" value="ECO:0007669"/>
    <property type="project" value="InterPro"/>
</dbReference>
<dbReference type="CDD" id="cd05305">
    <property type="entry name" value="L-AlaDH"/>
    <property type="match status" value="1"/>
</dbReference>
<dbReference type="InterPro" id="IPR008141">
    <property type="entry name" value="Ala_DH"/>
</dbReference>
<dbReference type="AlphaFoldDB" id="S9RGL7"/>
<evidence type="ECO:0000259" key="5">
    <source>
        <dbReference type="SMART" id="SM01002"/>
    </source>
</evidence>
<dbReference type="SMART" id="SM01003">
    <property type="entry name" value="AlaDh_PNT_N"/>
    <property type="match status" value="1"/>
</dbReference>
<feature type="domain" description="Alanine dehydrogenase/pyridine nucleotide transhydrogenase NAD(H)-binding" evidence="5">
    <location>
        <begin position="227"/>
        <end position="375"/>
    </location>
</feature>
<dbReference type="EC" id="7.1.1.1" evidence="4"/>
<dbReference type="GO" id="GO:0005886">
    <property type="term" value="C:plasma membrane"/>
    <property type="evidence" value="ECO:0007669"/>
    <property type="project" value="TreeGrafter"/>
</dbReference>
<evidence type="ECO:0000256" key="4">
    <source>
        <dbReference type="PIRNR" id="PIRNR000203"/>
    </source>
</evidence>
<sequence length="450" mass="46012">MLIGCPKEIKPQEFRVGVTPNAAREAVAHGHDVLVETGAGIGAGFDDDAYTDAGAQIATTAEDVFAKADMIVKVKEPQRTERKMLREGQVLFTYLHLAPDPEQTKDLLASGATCIAYETVTDAKGGLPLLAPMSEVAGRLAPQAGAWALQKANGGSGVLMGGVPGVRPANVAIIGGGVVGTAAALLASGATCIAYETVTDAKGGLPLLAPMSEVAGRLAPQAGAWALQKANGGSGVLMGGVPGVRPANVAIIGGGVVGTAAARVAVGMGANVTVLDRSVPRLSYLDDVFMGRLTTQYSDKGAMEELLPRMDMVVGAVLVPGAAAPKLVTREQLSLLKPGSVLVDVAIDQGGCFETSKATTHQDPIYEVDGIVHYCVANMPGAVARTSTIALGNATMPHMLALADKGWKQACKDDVNLLNGLNVHAGQLTYAAVGEALGIEAITPQQALEV</sequence>
<evidence type="ECO:0000259" key="6">
    <source>
        <dbReference type="SMART" id="SM01003"/>
    </source>
</evidence>
<dbReference type="Pfam" id="PF05222">
    <property type="entry name" value="AlaDh_PNT_N"/>
    <property type="match status" value="1"/>
</dbReference>
<dbReference type="GO" id="GO:0042853">
    <property type="term" value="P:L-alanine catabolic process"/>
    <property type="evidence" value="ECO:0007669"/>
    <property type="project" value="InterPro"/>
</dbReference>
<dbReference type="InterPro" id="IPR007698">
    <property type="entry name" value="AlaDH/PNT_NAD(H)-bd"/>
</dbReference>
<dbReference type="GO" id="GO:0008750">
    <property type="term" value="F:proton-translocating NAD(P)+ transhydrogenase activity"/>
    <property type="evidence" value="ECO:0007669"/>
    <property type="project" value="UniProtKB-EC"/>
</dbReference>
<dbReference type="EMBL" id="AONI01000015">
    <property type="protein sequence ID" value="EPX77230.1"/>
    <property type="molecule type" value="Genomic_DNA"/>
</dbReference>
<dbReference type="PANTHER" id="PTHR42795:SF1">
    <property type="entry name" value="ALANINE DEHYDROGENASE"/>
    <property type="match status" value="1"/>
</dbReference>
<dbReference type="Gene3D" id="3.40.50.720">
    <property type="entry name" value="NAD(P)-binding Rossmann-like Domain"/>
    <property type="match status" value="3"/>
</dbReference>
<evidence type="ECO:0000256" key="3">
    <source>
        <dbReference type="ARBA" id="ARBA00023027"/>
    </source>
</evidence>
<gene>
    <name evidence="7" type="ORF">thalar_02952</name>
</gene>
<reference evidence="8" key="1">
    <citation type="journal article" date="2013" name="Stand. Genomic Sci.">
        <title>Genome sequence of the Litoreibacter arenae type strain (DSM 19593(T)), a member of the Roseobacter clade isolated from sea sand.</title>
        <authorList>
            <person name="Riedel T."/>
            <person name="Fiebig A."/>
            <person name="Petersen J."/>
            <person name="Gronow S."/>
            <person name="Kyrpides N.C."/>
            <person name="Goker M."/>
            <person name="Klenk H.P."/>
        </authorList>
    </citation>
    <scope>NUCLEOTIDE SEQUENCE [LARGE SCALE GENOMIC DNA]</scope>
    <source>
        <strain evidence="8">DSM 19593</strain>
    </source>
</reference>
<dbReference type="InterPro" id="IPR036291">
    <property type="entry name" value="NAD(P)-bd_dom_sf"/>
</dbReference>
<dbReference type="Pfam" id="PF01262">
    <property type="entry name" value="AlaDh_PNT_C"/>
    <property type="match status" value="2"/>
</dbReference>
<keyword evidence="4" id="KW-0521">NADP</keyword>
<dbReference type="HOGENOM" id="CLU_003376_3_0_5"/>